<dbReference type="FunFam" id="3.40.50.300:FF:001447">
    <property type="entry name" value="Ras-related protein Rab-1B"/>
    <property type="match status" value="1"/>
</dbReference>
<dbReference type="Proteomes" id="UP000193944">
    <property type="component" value="Unassembled WGS sequence"/>
</dbReference>
<evidence type="ECO:0000313" key="3">
    <source>
        <dbReference type="EMBL" id="ORX63981.1"/>
    </source>
</evidence>
<organism evidence="3 4">
    <name type="scientific">Anaeromyces robustus</name>
    <dbReference type="NCBI Taxonomy" id="1754192"/>
    <lineage>
        <taxon>Eukaryota</taxon>
        <taxon>Fungi</taxon>
        <taxon>Fungi incertae sedis</taxon>
        <taxon>Chytridiomycota</taxon>
        <taxon>Chytridiomycota incertae sedis</taxon>
        <taxon>Neocallimastigomycetes</taxon>
        <taxon>Neocallimastigales</taxon>
        <taxon>Neocallimastigaceae</taxon>
        <taxon>Anaeromyces</taxon>
    </lineage>
</organism>
<gene>
    <name evidence="3" type="ORF">BCR32DRAFT_273273</name>
</gene>
<reference evidence="3 4" key="1">
    <citation type="submission" date="2016-08" db="EMBL/GenBank/DDBJ databases">
        <title>A Parts List for Fungal Cellulosomes Revealed by Comparative Genomics.</title>
        <authorList>
            <consortium name="DOE Joint Genome Institute"/>
            <person name="Haitjema C.H."/>
            <person name="Gilmore S.P."/>
            <person name="Henske J.K."/>
            <person name="Solomon K.V."/>
            <person name="De Groot R."/>
            <person name="Kuo A."/>
            <person name="Mondo S.J."/>
            <person name="Salamov A.A."/>
            <person name="Labutti K."/>
            <person name="Zhao Z."/>
            <person name="Chiniquy J."/>
            <person name="Barry K."/>
            <person name="Brewer H.M."/>
            <person name="Purvine S.O."/>
            <person name="Wright A.T."/>
            <person name="Boxma B."/>
            <person name="Van Alen T."/>
            <person name="Hackstein J.H."/>
            <person name="Baker S.E."/>
            <person name="Grigoriev I.V."/>
            <person name="O'Malley M.A."/>
        </authorList>
    </citation>
    <scope>NUCLEOTIDE SEQUENCE [LARGE SCALE GENOMIC DNA]</scope>
    <source>
        <strain evidence="3 4">S4</strain>
    </source>
</reference>
<dbReference type="InterPro" id="IPR027417">
    <property type="entry name" value="P-loop_NTPase"/>
</dbReference>
<protein>
    <submittedName>
        <fullName evidence="3">p-loop containing nucleoside triphosphate hydrolase protein</fullName>
    </submittedName>
</protein>
<evidence type="ECO:0000256" key="2">
    <source>
        <dbReference type="SAM" id="MobiDB-lite"/>
    </source>
</evidence>
<keyword evidence="3" id="KW-0378">Hydrolase</keyword>
<dbReference type="InterPro" id="IPR050209">
    <property type="entry name" value="Rab_GTPases_membrane_traffic"/>
</dbReference>
<dbReference type="PROSITE" id="PS51419">
    <property type="entry name" value="RAB"/>
    <property type="match status" value="1"/>
</dbReference>
<dbReference type="Gene3D" id="3.40.50.300">
    <property type="entry name" value="P-loop containing nucleotide triphosphate hydrolases"/>
    <property type="match status" value="1"/>
</dbReference>
<dbReference type="SMART" id="SM00174">
    <property type="entry name" value="RHO"/>
    <property type="match status" value="1"/>
</dbReference>
<sequence length="323" mass="36924">MNVTLITRKAGHLPGPVTMTSTSGRLKILALGDSFVGKSTLIKAYCEEKFISDYIPTIGIDFGVRTTKIEDVEIKINFWDVAGDPLYYEVRNEFYKDTHGIMLVFDLSVRKTFEDLIQWLAEINRFIRKKEIVVHLIGNKSDKEPRLVSYEEAVKFAMKNNFKYTEISSKDIDGVCNLFQELFIDVINSYKNQDGQSSQQPKSQQSQSSQPKSQQSQSSQSQSQLQLQSQSQPQSSQHTSIDHLPPQSQAQLSQHTSIEHIPPPQSQASSLEHLPEHSPTHSQQIINDNRVEEKLDEYDENQEENEYDNQNEITENTIQNNTE</sequence>
<dbReference type="NCBIfam" id="TIGR00231">
    <property type="entry name" value="small_GTP"/>
    <property type="match status" value="1"/>
</dbReference>
<reference evidence="3 4" key="2">
    <citation type="submission" date="2016-08" db="EMBL/GenBank/DDBJ databases">
        <title>Pervasive Adenine N6-methylation of Active Genes in Fungi.</title>
        <authorList>
            <consortium name="DOE Joint Genome Institute"/>
            <person name="Mondo S.J."/>
            <person name="Dannebaum R.O."/>
            <person name="Kuo R.C."/>
            <person name="Labutti K."/>
            <person name="Haridas S."/>
            <person name="Kuo A."/>
            <person name="Salamov A."/>
            <person name="Ahrendt S.R."/>
            <person name="Lipzen A."/>
            <person name="Sullivan W."/>
            <person name="Andreopoulos W.B."/>
            <person name="Clum A."/>
            <person name="Lindquist E."/>
            <person name="Daum C."/>
            <person name="Ramamoorthy G.K."/>
            <person name="Gryganskyi A."/>
            <person name="Culley D."/>
            <person name="Magnuson J.K."/>
            <person name="James T.Y."/>
            <person name="O'Malley M.A."/>
            <person name="Stajich J.E."/>
            <person name="Spatafora J.W."/>
            <person name="Visel A."/>
            <person name="Grigoriev I.V."/>
        </authorList>
    </citation>
    <scope>NUCLEOTIDE SEQUENCE [LARGE SCALE GENOMIC DNA]</scope>
    <source>
        <strain evidence="3 4">S4</strain>
    </source>
</reference>
<evidence type="ECO:0000256" key="1">
    <source>
        <dbReference type="ARBA" id="ARBA00006270"/>
    </source>
</evidence>
<accession>A0A1Y1VRR5</accession>
<dbReference type="SMART" id="SM00175">
    <property type="entry name" value="RAB"/>
    <property type="match status" value="1"/>
</dbReference>
<feature type="compositionally biased region" description="Acidic residues" evidence="2">
    <location>
        <begin position="294"/>
        <end position="309"/>
    </location>
</feature>
<dbReference type="EMBL" id="MCFG01000567">
    <property type="protein sequence ID" value="ORX63981.1"/>
    <property type="molecule type" value="Genomic_DNA"/>
</dbReference>
<feature type="compositionally biased region" description="Low complexity" evidence="2">
    <location>
        <begin position="310"/>
        <end position="323"/>
    </location>
</feature>
<evidence type="ECO:0000313" key="4">
    <source>
        <dbReference type="Proteomes" id="UP000193944"/>
    </source>
</evidence>
<feature type="compositionally biased region" description="Polar residues" evidence="2">
    <location>
        <begin position="246"/>
        <end position="256"/>
    </location>
</feature>
<dbReference type="InterPro" id="IPR005225">
    <property type="entry name" value="Small_GTP-bd"/>
</dbReference>
<dbReference type="SUPFAM" id="SSF52540">
    <property type="entry name" value="P-loop containing nucleoside triphosphate hydrolases"/>
    <property type="match status" value="1"/>
</dbReference>
<proteinExistence type="inferred from homology"/>
<dbReference type="PROSITE" id="PS51421">
    <property type="entry name" value="RAS"/>
    <property type="match status" value="1"/>
</dbReference>
<dbReference type="OrthoDB" id="9989112at2759"/>
<dbReference type="Pfam" id="PF00071">
    <property type="entry name" value="Ras"/>
    <property type="match status" value="1"/>
</dbReference>
<dbReference type="SMART" id="SM00173">
    <property type="entry name" value="RAS"/>
    <property type="match status" value="1"/>
</dbReference>
<comment type="similarity">
    <text evidence="1">Belongs to the small GTPase superfamily. Rab family.</text>
</comment>
<dbReference type="PRINTS" id="PR00449">
    <property type="entry name" value="RASTRNSFRMNG"/>
</dbReference>
<dbReference type="PANTHER" id="PTHR47979">
    <property type="entry name" value="DRAB11-RELATED"/>
    <property type="match status" value="1"/>
</dbReference>
<comment type="caution">
    <text evidence="3">The sequence shown here is derived from an EMBL/GenBank/DDBJ whole genome shotgun (WGS) entry which is preliminary data.</text>
</comment>
<name>A0A1Y1VRR5_9FUNG</name>
<keyword evidence="4" id="KW-1185">Reference proteome</keyword>
<dbReference type="AlphaFoldDB" id="A0A1Y1VRR5"/>
<dbReference type="SMART" id="SM00176">
    <property type="entry name" value="RAN"/>
    <property type="match status" value="1"/>
</dbReference>
<dbReference type="GO" id="GO:0005525">
    <property type="term" value="F:GTP binding"/>
    <property type="evidence" value="ECO:0007669"/>
    <property type="project" value="InterPro"/>
</dbReference>
<dbReference type="STRING" id="1754192.A0A1Y1VRR5"/>
<feature type="region of interest" description="Disordered" evidence="2">
    <location>
        <begin position="193"/>
        <end position="323"/>
    </location>
</feature>
<dbReference type="GO" id="GO:0003924">
    <property type="term" value="F:GTPase activity"/>
    <property type="evidence" value="ECO:0007669"/>
    <property type="project" value="InterPro"/>
</dbReference>
<dbReference type="InterPro" id="IPR001806">
    <property type="entry name" value="Small_GTPase"/>
</dbReference>
<feature type="compositionally biased region" description="Low complexity" evidence="2">
    <location>
        <begin position="196"/>
        <end position="237"/>
    </location>
</feature>